<feature type="domain" description="RRM" evidence="4">
    <location>
        <begin position="60"/>
        <end position="163"/>
    </location>
</feature>
<sequence>MSDRPATEGGSPTKRPRADSGKGHGGAKHRKGGVAPVQQGHHFHSKNKMARAVGAVNEECTVFMSGLPFTTKESDIENALSEATVEETTTTQQGAEVASGSTLSGDSAPLKPTAIRLVRDRLGHLKGFAYVDFASHSQAQRAADLMNKRMVHGNKIFARISRPTKPLFEPTTLVMAPAVDQGAAAAAEVSLDASRILAALHSVGCPGESVTYPRNPDAHLCYVHFGKPEEADKCLALETLQLEGEDGPVLRIERSIPKKAPNMGSKAPQPKDKKALLEYKTSGKRERTLFVQNLSFETDENTLQSFVGWSMAEQGLVTACLIVRNKRGKSRGFGYLELATKEAAQKVSEAINGCELNGRAIKVSPSDRPITSKAHPMEGVTETAAAGAEASAEAGAEDAPPQKENKGKEEEQPPKAMMTNSDFRAFPAAAAGVWWMSSSVLCCVDTQAVRTGVLWSAAWRPASSPLLAVCGQGPEVRLYAVPQPTEGKKEESQQEAGTPQLKLVKTITTNHTRTLRRVNWLQDGKTLVVACFDASVSLWAVEGSDPENLLVRHKATIQGHENEVKNACFSPSGRYLATCSRDKTVWVWEECDVLPERQVDEDEDTPVEGQEIDFECVGILQAHSQDVKSIAWHPCDDNVLFSASYDDTIRVWSRSPDGGGDDDWHCIQTLKGNETTVWSLSLIDAGCQPLMLSVAGDGAIKAWLQQPKQEGDVPLELPQGPLGLTNWYTAQAFSGYTRSAAVRVEADRPTWECVDTVRVGNGLPV</sequence>
<keyword evidence="2" id="KW-0853">WD repeat</keyword>
<keyword evidence="1" id="KW-0694">RNA-binding</keyword>
<dbReference type="SUPFAM" id="SSF54928">
    <property type="entry name" value="RNA-binding domain, RBD"/>
    <property type="match status" value="2"/>
</dbReference>
<dbReference type="PROSITE" id="PS50082">
    <property type="entry name" value="WD_REPEATS_2"/>
    <property type="match status" value="3"/>
</dbReference>
<gene>
    <name evidence="5" type="primary">CIAO1_3</name>
    <name evidence="5" type="ORF">FOZ62_025881</name>
</gene>
<dbReference type="Pfam" id="PF00400">
    <property type="entry name" value="WD40"/>
    <property type="match status" value="3"/>
</dbReference>
<dbReference type="EMBL" id="JABANM010038184">
    <property type="protein sequence ID" value="KAF4678426.1"/>
    <property type="molecule type" value="Genomic_DNA"/>
</dbReference>
<evidence type="ECO:0000256" key="3">
    <source>
        <dbReference type="SAM" id="MobiDB-lite"/>
    </source>
</evidence>
<accession>A0A7J6N3W6</accession>
<dbReference type="InterPro" id="IPR035979">
    <property type="entry name" value="RBD_domain_sf"/>
</dbReference>
<dbReference type="AlphaFoldDB" id="A0A7J6N3W6"/>
<dbReference type="GO" id="GO:0003723">
    <property type="term" value="F:RNA binding"/>
    <property type="evidence" value="ECO:0007669"/>
    <property type="project" value="UniProtKB-UniRule"/>
</dbReference>
<reference evidence="5 6" key="1">
    <citation type="submission" date="2020-04" db="EMBL/GenBank/DDBJ databases">
        <title>Perkinsus olseni comparative genomics.</title>
        <authorList>
            <person name="Bogema D.R."/>
        </authorList>
    </citation>
    <scope>NUCLEOTIDE SEQUENCE [LARGE SCALE GENOMIC DNA]</scope>
    <source>
        <strain evidence="5">ATCC PRA-205</strain>
    </source>
</reference>
<dbReference type="CDD" id="cd00590">
    <property type="entry name" value="RRM_SF"/>
    <property type="match status" value="1"/>
</dbReference>
<dbReference type="PANTHER" id="PTHR19920">
    <property type="entry name" value="WD40 PROTEIN CIAO1"/>
    <property type="match status" value="1"/>
</dbReference>
<protein>
    <submittedName>
        <fullName evidence="5">Cytosolic iron-sulfur protein assembly</fullName>
    </submittedName>
</protein>
<dbReference type="SMART" id="SM00320">
    <property type="entry name" value="WD40"/>
    <property type="match status" value="5"/>
</dbReference>
<dbReference type="PROSITE" id="PS50294">
    <property type="entry name" value="WD_REPEATS_REGION"/>
    <property type="match status" value="2"/>
</dbReference>
<feature type="region of interest" description="Disordered" evidence="3">
    <location>
        <begin position="85"/>
        <end position="109"/>
    </location>
</feature>
<feature type="region of interest" description="Disordered" evidence="3">
    <location>
        <begin position="1"/>
        <end position="45"/>
    </location>
</feature>
<dbReference type="GO" id="GO:0016226">
    <property type="term" value="P:iron-sulfur cluster assembly"/>
    <property type="evidence" value="ECO:0007669"/>
    <property type="project" value="TreeGrafter"/>
</dbReference>
<dbReference type="PROSITE" id="PS50102">
    <property type="entry name" value="RRM"/>
    <property type="match status" value="2"/>
</dbReference>
<proteinExistence type="predicted"/>
<evidence type="ECO:0000256" key="1">
    <source>
        <dbReference type="PROSITE-ProRule" id="PRU00176"/>
    </source>
</evidence>
<dbReference type="SUPFAM" id="SSF50978">
    <property type="entry name" value="WD40 repeat-like"/>
    <property type="match status" value="1"/>
</dbReference>
<dbReference type="InterPro" id="IPR001680">
    <property type="entry name" value="WD40_rpt"/>
</dbReference>
<evidence type="ECO:0000256" key="2">
    <source>
        <dbReference type="PROSITE-ProRule" id="PRU00221"/>
    </source>
</evidence>
<evidence type="ECO:0000313" key="6">
    <source>
        <dbReference type="Proteomes" id="UP000574390"/>
    </source>
</evidence>
<name>A0A7J6N3W6_PEROL</name>
<feature type="region of interest" description="Disordered" evidence="3">
    <location>
        <begin position="381"/>
        <end position="416"/>
    </location>
</feature>
<organism evidence="5 6">
    <name type="scientific">Perkinsus olseni</name>
    <name type="common">Perkinsus atlanticus</name>
    <dbReference type="NCBI Taxonomy" id="32597"/>
    <lineage>
        <taxon>Eukaryota</taxon>
        <taxon>Sar</taxon>
        <taxon>Alveolata</taxon>
        <taxon>Perkinsozoa</taxon>
        <taxon>Perkinsea</taxon>
        <taxon>Perkinsida</taxon>
        <taxon>Perkinsidae</taxon>
        <taxon>Perkinsus</taxon>
    </lineage>
</organism>
<feature type="compositionally biased region" description="Basic and acidic residues" evidence="3">
    <location>
        <begin position="400"/>
        <end position="413"/>
    </location>
</feature>
<dbReference type="Pfam" id="PF00076">
    <property type="entry name" value="RRM_1"/>
    <property type="match status" value="2"/>
</dbReference>
<feature type="repeat" description="WD" evidence="2">
    <location>
        <begin position="508"/>
        <end position="549"/>
    </location>
</feature>
<feature type="compositionally biased region" description="Low complexity" evidence="3">
    <location>
        <begin position="381"/>
        <end position="399"/>
    </location>
</feature>
<feature type="domain" description="RRM" evidence="4">
    <location>
        <begin position="287"/>
        <end position="368"/>
    </location>
</feature>
<dbReference type="InterPro" id="IPR036322">
    <property type="entry name" value="WD40_repeat_dom_sf"/>
</dbReference>
<dbReference type="Gene3D" id="3.30.70.330">
    <property type="match status" value="2"/>
</dbReference>
<comment type="caution">
    <text evidence="5">The sequence shown here is derived from an EMBL/GenBank/DDBJ whole genome shotgun (WGS) entry which is preliminary data.</text>
</comment>
<dbReference type="GO" id="GO:0097361">
    <property type="term" value="C:cytosolic [4Fe-4S] assembly targeting complex"/>
    <property type="evidence" value="ECO:0007669"/>
    <property type="project" value="TreeGrafter"/>
</dbReference>
<dbReference type="PANTHER" id="PTHR19920:SF0">
    <property type="entry name" value="CYTOSOLIC IRON-SULFUR PROTEIN ASSEMBLY PROTEIN CIAO1-RELATED"/>
    <property type="match status" value="1"/>
</dbReference>
<feature type="compositionally biased region" description="Low complexity" evidence="3">
    <location>
        <begin position="85"/>
        <end position="98"/>
    </location>
</feature>
<feature type="repeat" description="WD" evidence="2">
    <location>
        <begin position="620"/>
        <end position="653"/>
    </location>
</feature>
<dbReference type="Proteomes" id="UP000574390">
    <property type="component" value="Unassembled WGS sequence"/>
</dbReference>
<dbReference type="InterPro" id="IPR012677">
    <property type="entry name" value="Nucleotide-bd_a/b_plait_sf"/>
</dbReference>
<dbReference type="InterPro" id="IPR000504">
    <property type="entry name" value="RRM_dom"/>
</dbReference>
<evidence type="ECO:0000259" key="4">
    <source>
        <dbReference type="PROSITE" id="PS50102"/>
    </source>
</evidence>
<dbReference type="Gene3D" id="2.130.10.10">
    <property type="entry name" value="YVTN repeat-like/Quinoprotein amine dehydrogenase"/>
    <property type="match status" value="1"/>
</dbReference>
<dbReference type="InterPro" id="IPR015943">
    <property type="entry name" value="WD40/YVTN_repeat-like_dom_sf"/>
</dbReference>
<dbReference type="SMART" id="SM00360">
    <property type="entry name" value="RRM"/>
    <property type="match status" value="2"/>
</dbReference>
<evidence type="ECO:0000313" key="5">
    <source>
        <dbReference type="EMBL" id="KAF4678426.1"/>
    </source>
</evidence>
<feature type="repeat" description="WD" evidence="2">
    <location>
        <begin position="557"/>
        <end position="589"/>
    </location>
</feature>